<organism evidence="1">
    <name type="scientific">marine metagenome</name>
    <dbReference type="NCBI Taxonomy" id="408172"/>
    <lineage>
        <taxon>unclassified sequences</taxon>
        <taxon>metagenomes</taxon>
        <taxon>ecological metagenomes</taxon>
    </lineage>
</organism>
<proteinExistence type="predicted"/>
<reference evidence="1" key="1">
    <citation type="submission" date="2018-05" db="EMBL/GenBank/DDBJ databases">
        <authorList>
            <person name="Lanie J.A."/>
            <person name="Ng W.-L."/>
            <person name="Kazmierczak K.M."/>
            <person name="Andrzejewski T.M."/>
            <person name="Davidsen T.M."/>
            <person name="Wayne K.J."/>
            <person name="Tettelin H."/>
            <person name="Glass J.I."/>
            <person name="Rusch D."/>
            <person name="Podicherti R."/>
            <person name="Tsui H.-C.T."/>
            <person name="Winkler M.E."/>
        </authorList>
    </citation>
    <scope>NUCLEOTIDE SEQUENCE</scope>
</reference>
<accession>A0A381Q1D3</accession>
<dbReference type="AlphaFoldDB" id="A0A381Q1D3"/>
<dbReference type="EMBL" id="UINC01001168">
    <property type="protein sequence ID" value="SUZ73112.1"/>
    <property type="molecule type" value="Genomic_DNA"/>
</dbReference>
<feature type="non-terminal residue" evidence="1">
    <location>
        <position position="185"/>
    </location>
</feature>
<evidence type="ECO:0000313" key="1">
    <source>
        <dbReference type="EMBL" id="SUZ73112.1"/>
    </source>
</evidence>
<gene>
    <name evidence="1" type="ORF">METZ01_LOCUS25966</name>
</gene>
<name>A0A381Q1D3_9ZZZZ</name>
<sequence>VEAAQGNLGAVQAYNAYHTFIQTAIDTVETYFNSGVLLDLHGHGHDIQRLELGYLLDSNDLGLGNVQINAPTYAEKSSISQIASLSAGTFSEVLRGPTSFGGLIVTKSYSYSSAGSGSDVYTFDAVPSTTTSSPGTDPYFTGGYTTSTYAVGEINVIQIEANYDRARDTARGYGALGSAIEESLF</sequence>
<dbReference type="Gene3D" id="3.40.630.40">
    <property type="entry name" value="Zn-dependent exopeptidases"/>
    <property type="match status" value="1"/>
</dbReference>
<feature type="non-terminal residue" evidence="1">
    <location>
        <position position="1"/>
    </location>
</feature>
<protein>
    <submittedName>
        <fullName evidence="1">Uncharacterized protein</fullName>
    </submittedName>
</protein>